<dbReference type="PANTHER" id="PTHR11614">
    <property type="entry name" value="PHOSPHOLIPASE-RELATED"/>
    <property type="match status" value="1"/>
</dbReference>
<evidence type="ECO:0000313" key="2">
    <source>
        <dbReference type="EMBL" id="GIF89297.1"/>
    </source>
</evidence>
<dbReference type="Proteomes" id="UP000619293">
    <property type="component" value="Unassembled WGS sequence"/>
</dbReference>
<dbReference type="GO" id="GO:0016787">
    <property type="term" value="F:hydrolase activity"/>
    <property type="evidence" value="ECO:0007669"/>
    <property type="project" value="UniProtKB-KW"/>
</dbReference>
<dbReference type="InterPro" id="IPR022742">
    <property type="entry name" value="Hydrolase_4"/>
</dbReference>
<dbReference type="InterPro" id="IPR029058">
    <property type="entry name" value="AB_hydrolase_fold"/>
</dbReference>
<dbReference type="InterPro" id="IPR051044">
    <property type="entry name" value="MAG_DAG_Lipase"/>
</dbReference>
<protein>
    <submittedName>
        <fullName evidence="2">Alpha/beta hydrolase</fullName>
    </submittedName>
</protein>
<comment type="caution">
    <text evidence="2">The sequence shown here is derived from an EMBL/GenBank/DDBJ whole genome shotgun (WGS) entry which is preliminary data.</text>
</comment>
<evidence type="ECO:0000259" key="1">
    <source>
        <dbReference type="Pfam" id="PF12146"/>
    </source>
</evidence>
<reference evidence="2 3" key="1">
    <citation type="submission" date="2021-01" db="EMBL/GenBank/DDBJ databases">
        <title>Whole genome shotgun sequence of Catellatospora chokoriensis NBRC 107358.</title>
        <authorList>
            <person name="Komaki H."/>
            <person name="Tamura T."/>
        </authorList>
    </citation>
    <scope>NUCLEOTIDE SEQUENCE [LARGE SCALE GENOMIC DNA]</scope>
    <source>
        <strain evidence="2 3">NBRC 107358</strain>
    </source>
</reference>
<dbReference type="SUPFAM" id="SSF53474">
    <property type="entry name" value="alpha/beta-Hydrolases"/>
    <property type="match status" value="1"/>
</dbReference>
<feature type="domain" description="Serine aminopeptidase S33" evidence="1">
    <location>
        <begin position="50"/>
        <end position="252"/>
    </location>
</feature>
<evidence type="ECO:0000313" key="3">
    <source>
        <dbReference type="Proteomes" id="UP000619293"/>
    </source>
</evidence>
<dbReference type="Gene3D" id="3.40.50.1820">
    <property type="entry name" value="alpha/beta hydrolase"/>
    <property type="match status" value="1"/>
</dbReference>
<gene>
    <name evidence="2" type="ORF">Cch02nite_27410</name>
</gene>
<proteinExistence type="predicted"/>
<dbReference type="AlphaFoldDB" id="A0A8J3JQL5"/>
<accession>A0A8J3JQL5</accession>
<name>A0A8J3JQL5_9ACTN</name>
<keyword evidence="2" id="KW-0378">Hydrolase</keyword>
<dbReference type="Pfam" id="PF12146">
    <property type="entry name" value="Hydrolase_4"/>
    <property type="match status" value="1"/>
</dbReference>
<dbReference type="EMBL" id="BONG01000013">
    <property type="protein sequence ID" value="GIF89297.1"/>
    <property type="molecule type" value="Genomic_DNA"/>
</dbReference>
<keyword evidence="3" id="KW-1185">Reference proteome</keyword>
<organism evidence="2 3">
    <name type="scientific">Catellatospora chokoriensis</name>
    <dbReference type="NCBI Taxonomy" id="310353"/>
    <lineage>
        <taxon>Bacteria</taxon>
        <taxon>Bacillati</taxon>
        <taxon>Actinomycetota</taxon>
        <taxon>Actinomycetes</taxon>
        <taxon>Micromonosporales</taxon>
        <taxon>Micromonosporaceae</taxon>
        <taxon>Catellatospora</taxon>
    </lineage>
</organism>
<sequence>MTVPLLRGNIGAVQTDILGEPYLQRVIELPDDDQGRVVATLVSRRAPERTRRAVLYLHGFTDYFFQTHLADFFVERGYDFYALDLRKYGRSLLPHQTPNFTRSMDEYFPELDEAARIIREEDGHDTMVVAAHSTGGLISALWAHARADARLVDGLLLNSPFFDINAPWFMRRPAVSAVGSLAQRAPYRVVPLNLPGLYGRSLHRDHDGEWDYRVDWKPVSGFPVRVAWLKAIRSGQRRLHAGLGLQVPVLVGCSTASYRQRQWSELAHDTDAVLNVDHIVRWAPALGRDVTVVRIEGGKHDLTLSRRPARDRFFAESAHWLQTQLR</sequence>